<accession>A0ABQ5F4R3</accession>
<keyword evidence="2" id="KW-1185">Reference proteome</keyword>
<dbReference type="Proteomes" id="UP001151760">
    <property type="component" value="Unassembled WGS sequence"/>
</dbReference>
<protein>
    <submittedName>
        <fullName evidence="1">Uncharacterized protein</fullName>
    </submittedName>
</protein>
<reference evidence="1" key="2">
    <citation type="submission" date="2022-01" db="EMBL/GenBank/DDBJ databases">
        <authorList>
            <person name="Yamashiro T."/>
            <person name="Shiraishi A."/>
            <person name="Satake H."/>
            <person name="Nakayama K."/>
        </authorList>
    </citation>
    <scope>NUCLEOTIDE SEQUENCE</scope>
</reference>
<feature type="non-terminal residue" evidence="1">
    <location>
        <position position="231"/>
    </location>
</feature>
<evidence type="ECO:0000313" key="1">
    <source>
        <dbReference type="EMBL" id="GJT58175.1"/>
    </source>
</evidence>
<dbReference type="EMBL" id="BQNB010016994">
    <property type="protein sequence ID" value="GJT58175.1"/>
    <property type="molecule type" value="Genomic_DNA"/>
</dbReference>
<evidence type="ECO:0000313" key="2">
    <source>
        <dbReference type="Proteomes" id="UP001151760"/>
    </source>
</evidence>
<organism evidence="1 2">
    <name type="scientific">Tanacetum coccineum</name>
    <dbReference type="NCBI Taxonomy" id="301880"/>
    <lineage>
        <taxon>Eukaryota</taxon>
        <taxon>Viridiplantae</taxon>
        <taxon>Streptophyta</taxon>
        <taxon>Embryophyta</taxon>
        <taxon>Tracheophyta</taxon>
        <taxon>Spermatophyta</taxon>
        <taxon>Magnoliopsida</taxon>
        <taxon>eudicotyledons</taxon>
        <taxon>Gunneridae</taxon>
        <taxon>Pentapetalae</taxon>
        <taxon>asterids</taxon>
        <taxon>campanulids</taxon>
        <taxon>Asterales</taxon>
        <taxon>Asteraceae</taxon>
        <taxon>Asteroideae</taxon>
        <taxon>Anthemideae</taxon>
        <taxon>Anthemidinae</taxon>
        <taxon>Tanacetum</taxon>
    </lineage>
</organism>
<proteinExistence type="predicted"/>
<comment type="caution">
    <text evidence="1">The sequence shown here is derived from an EMBL/GenBank/DDBJ whole genome shotgun (WGS) entry which is preliminary data.</text>
</comment>
<name>A0ABQ5F4R3_9ASTR</name>
<reference evidence="1" key="1">
    <citation type="journal article" date="2022" name="Int. J. Mol. Sci.">
        <title>Draft Genome of Tanacetum Coccineum: Genomic Comparison of Closely Related Tanacetum-Family Plants.</title>
        <authorList>
            <person name="Yamashiro T."/>
            <person name="Shiraishi A."/>
            <person name="Nakayama K."/>
            <person name="Satake H."/>
        </authorList>
    </citation>
    <scope>NUCLEOTIDE SEQUENCE</scope>
</reference>
<gene>
    <name evidence="1" type="ORF">Tco_0993229</name>
</gene>
<sequence length="231" mass="27086">MMTSTDVILTLIQPHSPTCTPFMRFRISTRRLTYIPRRRVMILSPRQPITHGRCTVPSHFYLSFFSDSSSEGMFRFFIRSFHLISSSDIIVRIILLHDFRVPSAGPSRKRLVKDSGYLADVEAIPVHRVIQALEEFQREDNKRLRGTASVESQRVDRLQRGMSRMQRELRQMRRLQFYDRLKRWRAREAEGPLNKCSAIILKKLPEKLEDPGQFLIPCNFSEFKCKALADL</sequence>